<comment type="similarity">
    <text evidence="1">Belongs to the ATP-dependent AMP-binding enzyme family.</text>
</comment>
<dbReference type="GO" id="GO:0006631">
    <property type="term" value="P:fatty acid metabolic process"/>
    <property type="evidence" value="ECO:0007669"/>
    <property type="project" value="TreeGrafter"/>
</dbReference>
<gene>
    <name evidence="5" type="ORF">DI536_07085</name>
</gene>
<dbReference type="InterPro" id="IPR045851">
    <property type="entry name" value="AMP-bd_C_sf"/>
</dbReference>
<dbReference type="Gene3D" id="3.40.50.12780">
    <property type="entry name" value="N-terminal domain of ligase-like"/>
    <property type="match status" value="1"/>
</dbReference>
<dbReference type="Proteomes" id="UP000249061">
    <property type="component" value="Unassembled WGS sequence"/>
</dbReference>
<dbReference type="InterPro" id="IPR025110">
    <property type="entry name" value="AMP-bd_C"/>
</dbReference>
<reference evidence="5 6" key="1">
    <citation type="submission" date="2017-08" db="EMBL/GenBank/DDBJ databases">
        <title>Infants hospitalized years apart are colonized by the same room-sourced microbial strains.</title>
        <authorList>
            <person name="Brooks B."/>
            <person name="Olm M.R."/>
            <person name="Firek B.A."/>
            <person name="Baker R."/>
            <person name="Thomas B.C."/>
            <person name="Morowitz M.J."/>
            <person name="Banfield J.F."/>
        </authorList>
    </citation>
    <scope>NUCLEOTIDE SEQUENCE [LARGE SCALE GENOMIC DNA]</scope>
    <source>
        <strain evidence="5">S2_003_000_R2_14</strain>
    </source>
</reference>
<dbReference type="InterPro" id="IPR042099">
    <property type="entry name" value="ANL_N_sf"/>
</dbReference>
<organism evidence="5 6">
    <name type="scientific">Archangium gephyra</name>
    <dbReference type="NCBI Taxonomy" id="48"/>
    <lineage>
        <taxon>Bacteria</taxon>
        <taxon>Pseudomonadati</taxon>
        <taxon>Myxococcota</taxon>
        <taxon>Myxococcia</taxon>
        <taxon>Myxococcales</taxon>
        <taxon>Cystobacterineae</taxon>
        <taxon>Archangiaceae</taxon>
        <taxon>Archangium</taxon>
    </lineage>
</organism>
<dbReference type="AlphaFoldDB" id="A0A2W5TKS0"/>
<dbReference type="Pfam" id="PF13193">
    <property type="entry name" value="AMP-binding_C"/>
    <property type="match status" value="1"/>
</dbReference>
<evidence type="ECO:0000259" key="3">
    <source>
        <dbReference type="Pfam" id="PF00501"/>
    </source>
</evidence>
<name>A0A2W5TKS0_9BACT</name>
<comment type="caution">
    <text evidence="5">The sequence shown here is derived from an EMBL/GenBank/DDBJ whole genome shotgun (WGS) entry which is preliminary data.</text>
</comment>
<feature type="domain" description="AMP-binding enzyme C-terminal" evidence="4">
    <location>
        <begin position="363"/>
        <end position="435"/>
    </location>
</feature>
<evidence type="ECO:0000313" key="5">
    <source>
        <dbReference type="EMBL" id="PZR16180.1"/>
    </source>
</evidence>
<protein>
    <submittedName>
        <fullName evidence="5">O-succinylbenzoate--CoA ligase</fullName>
    </submittedName>
</protein>
<dbReference type="Gene3D" id="3.30.300.30">
    <property type="match status" value="1"/>
</dbReference>
<sequence>MKRRCPVASAALTVPDAPAVFFEESLFTWREADALVAGAAQQLASLGVAGGDRVALRSLNRPEVVWFWFAAARLGATLVPLNARLTDSEVVPLLERVRARVALGSLPGGVSLDVAPGVSRAAELDDDQVIVGLFTSGTTGTPKLIELTQGNFRANASANAARLGGAATQRWFGVLPLFHIGGLAMLYRCATYGASLVLESSFDAQRACAALDAGCTHTSFVPTMLDRVIDARGPKPFRGVQAALIGGGPMSAAQLARARAAGIPVLQTYGLTEACSQVTTEAPESADGQTAGEPLAGVEVRIVNSDADGVGEIEVRGATVAKGQGEWLHTRDLGALDSRGRLKIYARRTDLIVSGGENVYPAEVEAVLREHPAVRDVAVIGRDDAEWGQITVAVVVTAEPSDDVLREWARQRLAGFKVPRAWVRAEQLPRNATGKIDRAALRAIVGS</sequence>
<dbReference type="PANTHER" id="PTHR43201:SF5">
    <property type="entry name" value="MEDIUM-CHAIN ACYL-COA LIGASE ACSF2, MITOCHONDRIAL"/>
    <property type="match status" value="1"/>
</dbReference>
<keyword evidence="2 5" id="KW-0436">Ligase</keyword>
<dbReference type="PANTHER" id="PTHR43201">
    <property type="entry name" value="ACYL-COA SYNTHETASE"/>
    <property type="match status" value="1"/>
</dbReference>
<evidence type="ECO:0000256" key="2">
    <source>
        <dbReference type="ARBA" id="ARBA00022598"/>
    </source>
</evidence>
<dbReference type="SUPFAM" id="SSF56801">
    <property type="entry name" value="Acetyl-CoA synthetase-like"/>
    <property type="match status" value="1"/>
</dbReference>
<dbReference type="GO" id="GO:0031956">
    <property type="term" value="F:medium-chain fatty acid-CoA ligase activity"/>
    <property type="evidence" value="ECO:0007669"/>
    <property type="project" value="TreeGrafter"/>
</dbReference>
<evidence type="ECO:0000256" key="1">
    <source>
        <dbReference type="ARBA" id="ARBA00006432"/>
    </source>
</evidence>
<accession>A0A2W5TKS0</accession>
<proteinExistence type="inferred from homology"/>
<evidence type="ECO:0000313" key="6">
    <source>
        <dbReference type="Proteomes" id="UP000249061"/>
    </source>
</evidence>
<dbReference type="Pfam" id="PF00501">
    <property type="entry name" value="AMP-binding"/>
    <property type="match status" value="1"/>
</dbReference>
<evidence type="ECO:0000259" key="4">
    <source>
        <dbReference type="Pfam" id="PF13193"/>
    </source>
</evidence>
<feature type="domain" description="AMP-dependent synthetase/ligase" evidence="3">
    <location>
        <begin position="11"/>
        <end position="323"/>
    </location>
</feature>
<dbReference type="EMBL" id="QFQP01000004">
    <property type="protein sequence ID" value="PZR16180.1"/>
    <property type="molecule type" value="Genomic_DNA"/>
</dbReference>
<dbReference type="InterPro" id="IPR000873">
    <property type="entry name" value="AMP-dep_synth/lig_dom"/>
</dbReference>